<keyword evidence="2" id="KW-1185">Reference proteome</keyword>
<protein>
    <submittedName>
        <fullName evidence="1">Uncharacterized protein</fullName>
    </submittedName>
</protein>
<proteinExistence type="predicted"/>
<evidence type="ECO:0000313" key="1">
    <source>
        <dbReference type="EnsemblPlants" id="Bo7g088600.1"/>
    </source>
</evidence>
<dbReference type="EnsemblPlants" id="Bo7g088600.1">
    <property type="protein sequence ID" value="Bo7g088600.1"/>
    <property type="gene ID" value="Bo7g088600"/>
</dbReference>
<dbReference type="HOGENOM" id="CLU_2486479_0_0_1"/>
<dbReference type="AlphaFoldDB" id="A0A0D3DBK6"/>
<reference evidence="1" key="2">
    <citation type="submission" date="2015-03" db="UniProtKB">
        <authorList>
            <consortium name="EnsemblPlants"/>
        </authorList>
    </citation>
    <scope>IDENTIFICATION</scope>
</reference>
<sequence length="87" mass="10035">MPRRYLTTIGHWLNQGFPLANFPEWSSLCMLFFALLLQTKRGVNVSLPSSYTNIKVGSFDSLVACDYGIQIPNFHVLQKVLYRYSFL</sequence>
<organism evidence="1 2">
    <name type="scientific">Brassica oleracea var. oleracea</name>
    <dbReference type="NCBI Taxonomy" id="109376"/>
    <lineage>
        <taxon>Eukaryota</taxon>
        <taxon>Viridiplantae</taxon>
        <taxon>Streptophyta</taxon>
        <taxon>Embryophyta</taxon>
        <taxon>Tracheophyta</taxon>
        <taxon>Spermatophyta</taxon>
        <taxon>Magnoliopsida</taxon>
        <taxon>eudicotyledons</taxon>
        <taxon>Gunneridae</taxon>
        <taxon>Pentapetalae</taxon>
        <taxon>rosids</taxon>
        <taxon>malvids</taxon>
        <taxon>Brassicales</taxon>
        <taxon>Brassicaceae</taxon>
        <taxon>Brassiceae</taxon>
        <taxon>Brassica</taxon>
    </lineage>
</organism>
<evidence type="ECO:0000313" key="2">
    <source>
        <dbReference type="Proteomes" id="UP000032141"/>
    </source>
</evidence>
<dbReference type="Proteomes" id="UP000032141">
    <property type="component" value="Chromosome C7"/>
</dbReference>
<reference evidence="1 2" key="1">
    <citation type="journal article" date="2014" name="Genome Biol.">
        <title>Transcriptome and methylome profiling reveals relics of genome dominance in the mesopolyploid Brassica oleracea.</title>
        <authorList>
            <person name="Parkin I.A."/>
            <person name="Koh C."/>
            <person name="Tang H."/>
            <person name="Robinson S.J."/>
            <person name="Kagale S."/>
            <person name="Clarke W.E."/>
            <person name="Town C.D."/>
            <person name="Nixon J."/>
            <person name="Krishnakumar V."/>
            <person name="Bidwell S.L."/>
            <person name="Denoeud F."/>
            <person name="Belcram H."/>
            <person name="Links M.G."/>
            <person name="Just J."/>
            <person name="Clarke C."/>
            <person name="Bender T."/>
            <person name="Huebert T."/>
            <person name="Mason A.S."/>
            <person name="Pires J.C."/>
            <person name="Barker G."/>
            <person name="Moore J."/>
            <person name="Walley P.G."/>
            <person name="Manoli S."/>
            <person name="Batley J."/>
            <person name="Edwards D."/>
            <person name="Nelson M.N."/>
            <person name="Wang X."/>
            <person name="Paterson A.H."/>
            <person name="King G."/>
            <person name="Bancroft I."/>
            <person name="Chalhoub B."/>
            <person name="Sharpe A.G."/>
        </authorList>
    </citation>
    <scope>NUCLEOTIDE SEQUENCE</scope>
    <source>
        <strain evidence="1 2">cv. TO1000</strain>
    </source>
</reference>
<dbReference type="Gramene" id="Bo7g088600.1">
    <property type="protein sequence ID" value="Bo7g088600.1"/>
    <property type="gene ID" value="Bo7g088600"/>
</dbReference>
<accession>A0A0D3DBK6</accession>
<name>A0A0D3DBK6_BRAOL</name>